<proteinExistence type="predicted"/>
<sequence length="160" mass="18591">MKKSTQKEFEEALERLTSGKPHNRELKKKVIQGKLKINFSTVEKEADKSPGALRHYENIKRKIVSLSLKNKARDDEEYDSVLLEQLKKAKKYGTKQASLKKRYFNEAQKDRSDLATELSKHAKIIERLMMLIPDEKREEAMADVIQQSTENVVKVSFKPK</sequence>
<protein>
    <submittedName>
        <fullName evidence="2">Bacterioferritin comigratory protein</fullName>
    </submittedName>
</protein>
<reference evidence="3" key="1">
    <citation type="journal article" date="2019" name="Int. J. Syst. Evol. Microbiol.">
        <title>The Global Catalogue of Microorganisms (GCM) 10K type strain sequencing project: providing services to taxonomists for standard genome sequencing and annotation.</title>
        <authorList>
            <consortium name="The Broad Institute Genomics Platform"/>
            <consortium name="The Broad Institute Genome Sequencing Center for Infectious Disease"/>
            <person name="Wu L."/>
            <person name="Ma J."/>
        </authorList>
    </citation>
    <scope>NUCLEOTIDE SEQUENCE [LARGE SCALE GENOMIC DNA]</scope>
    <source>
        <strain evidence="3">KCTC 62784</strain>
    </source>
</reference>
<organism evidence="2 3">
    <name type="scientific">Vibrio zhugei</name>
    <dbReference type="NCBI Taxonomy" id="2479546"/>
    <lineage>
        <taxon>Bacteria</taxon>
        <taxon>Pseudomonadati</taxon>
        <taxon>Pseudomonadota</taxon>
        <taxon>Gammaproteobacteria</taxon>
        <taxon>Vibrionales</taxon>
        <taxon>Vibrionaceae</taxon>
        <taxon>Vibrio</taxon>
    </lineage>
</organism>
<evidence type="ECO:0000313" key="3">
    <source>
        <dbReference type="Proteomes" id="UP001595384"/>
    </source>
</evidence>
<gene>
    <name evidence="2" type="ORF">ACFODT_11695</name>
</gene>
<evidence type="ECO:0000313" key="2">
    <source>
        <dbReference type="EMBL" id="MFC3024486.1"/>
    </source>
</evidence>
<name>A0ABV7CCL9_9VIBR</name>
<accession>A0ABV7CCL9</accession>
<comment type="caution">
    <text evidence="2">The sequence shown here is derived from an EMBL/GenBank/DDBJ whole genome shotgun (WGS) entry which is preliminary data.</text>
</comment>
<dbReference type="RefSeq" id="WP_164711749.1">
    <property type="nucleotide sequence ID" value="NZ_AP024912.1"/>
</dbReference>
<evidence type="ECO:0000256" key="1">
    <source>
        <dbReference type="SAM" id="MobiDB-lite"/>
    </source>
</evidence>
<feature type="compositionally biased region" description="Basic and acidic residues" evidence="1">
    <location>
        <begin position="1"/>
        <end position="14"/>
    </location>
</feature>
<dbReference type="EMBL" id="JBHRSE010000076">
    <property type="protein sequence ID" value="MFC3024486.1"/>
    <property type="molecule type" value="Genomic_DNA"/>
</dbReference>
<dbReference type="Proteomes" id="UP001595384">
    <property type="component" value="Unassembled WGS sequence"/>
</dbReference>
<feature type="region of interest" description="Disordered" evidence="1">
    <location>
        <begin position="1"/>
        <end position="25"/>
    </location>
</feature>
<keyword evidence="3" id="KW-1185">Reference proteome</keyword>